<evidence type="ECO:0000313" key="2">
    <source>
        <dbReference type="EMBL" id="MQL72618.1"/>
    </source>
</evidence>
<feature type="region of interest" description="Disordered" evidence="1">
    <location>
        <begin position="80"/>
        <end position="118"/>
    </location>
</feature>
<name>A0A843TLQ6_COLES</name>
<sequence>MESLSKSRERYNQLIDHVGIHGQRSLTEALNNDSLVWQKEYPMESSPKSRESVYIETSARHSRGILEQWSIDNGLELEERERESLRESSPHEISSSLASSPGPATLDNELGPQGLKLGECTLPPGEECSHSTGNHHVRYENILLESKFRNTHGGGFRRPLNGRFRNGKNIPDGGPQRRCQHVTGDLHRRCLSSDKIRTLHDMHWTQPMQRGMLNSAKELGIFPSGYNQLVDHVGIHGQRSLTGALNKDSLVRQKEYLTESSPKSRESVYIETSARRSRGILEQWSVDNSVPNHSENRRQ</sequence>
<feature type="non-terminal residue" evidence="2">
    <location>
        <position position="1"/>
    </location>
</feature>
<reference evidence="2" key="1">
    <citation type="submission" date="2017-07" db="EMBL/GenBank/DDBJ databases">
        <title>Taro Niue Genome Assembly and Annotation.</title>
        <authorList>
            <person name="Atibalentja N."/>
            <person name="Keating K."/>
            <person name="Fields C.J."/>
        </authorList>
    </citation>
    <scope>NUCLEOTIDE SEQUENCE</scope>
    <source>
        <strain evidence="2">Niue_2</strain>
        <tissue evidence="2">Leaf</tissue>
    </source>
</reference>
<proteinExistence type="predicted"/>
<feature type="compositionally biased region" description="Basic and acidic residues" evidence="1">
    <location>
        <begin position="80"/>
        <end position="90"/>
    </location>
</feature>
<evidence type="ECO:0000256" key="1">
    <source>
        <dbReference type="SAM" id="MobiDB-lite"/>
    </source>
</evidence>
<feature type="region of interest" description="Disordered" evidence="1">
    <location>
        <begin position="154"/>
        <end position="175"/>
    </location>
</feature>
<protein>
    <submittedName>
        <fullName evidence="2">Uncharacterized protein</fullName>
    </submittedName>
</protein>
<dbReference type="Proteomes" id="UP000652761">
    <property type="component" value="Unassembled WGS sequence"/>
</dbReference>
<evidence type="ECO:0000313" key="3">
    <source>
        <dbReference type="Proteomes" id="UP000652761"/>
    </source>
</evidence>
<comment type="caution">
    <text evidence="2">The sequence shown here is derived from an EMBL/GenBank/DDBJ whole genome shotgun (WGS) entry which is preliminary data.</text>
</comment>
<dbReference type="EMBL" id="NMUH01000137">
    <property type="protein sequence ID" value="MQL72618.1"/>
    <property type="molecule type" value="Genomic_DNA"/>
</dbReference>
<organism evidence="2 3">
    <name type="scientific">Colocasia esculenta</name>
    <name type="common">Wild taro</name>
    <name type="synonym">Arum esculentum</name>
    <dbReference type="NCBI Taxonomy" id="4460"/>
    <lineage>
        <taxon>Eukaryota</taxon>
        <taxon>Viridiplantae</taxon>
        <taxon>Streptophyta</taxon>
        <taxon>Embryophyta</taxon>
        <taxon>Tracheophyta</taxon>
        <taxon>Spermatophyta</taxon>
        <taxon>Magnoliopsida</taxon>
        <taxon>Liliopsida</taxon>
        <taxon>Araceae</taxon>
        <taxon>Aroideae</taxon>
        <taxon>Colocasieae</taxon>
        <taxon>Colocasia</taxon>
    </lineage>
</organism>
<gene>
    <name evidence="2" type="ORF">Taro_004954</name>
</gene>
<dbReference type="AlphaFoldDB" id="A0A843TLQ6"/>
<accession>A0A843TLQ6</accession>
<keyword evidence="3" id="KW-1185">Reference proteome</keyword>